<evidence type="ECO:0000259" key="3">
    <source>
        <dbReference type="Pfam" id="PF17853"/>
    </source>
</evidence>
<evidence type="ECO:0000256" key="1">
    <source>
        <dbReference type="ARBA" id="ARBA00006754"/>
    </source>
</evidence>
<organism evidence="4 5">
    <name type="scientific">Nonomuraea spiralis</name>
    <dbReference type="NCBI Taxonomy" id="46182"/>
    <lineage>
        <taxon>Bacteria</taxon>
        <taxon>Bacillati</taxon>
        <taxon>Actinomycetota</taxon>
        <taxon>Actinomycetes</taxon>
        <taxon>Streptosporangiales</taxon>
        <taxon>Streptosporangiaceae</taxon>
        <taxon>Nonomuraea</taxon>
    </lineage>
</organism>
<dbReference type="RefSeq" id="WP_189653643.1">
    <property type="nucleotide sequence ID" value="NZ_BMRC01000045.1"/>
</dbReference>
<evidence type="ECO:0000313" key="4">
    <source>
        <dbReference type="EMBL" id="MFB9210143.1"/>
    </source>
</evidence>
<comment type="similarity">
    <text evidence="1">Belongs to the CdaR family.</text>
</comment>
<reference evidence="4 5" key="1">
    <citation type="submission" date="2024-09" db="EMBL/GenBank/DDBJ databases">
        <authorList>
            <person name="Sun Q."/>
            <person name="Mori K."/>
        </authorList>
    </citation>
    <scope>NUCLEOTIDE SEQUENCE [LARGE SCALE GENOMIC DNA]</scope>
    <source>
        <strain evidence="4 5">CCM 3426</strain>
    </source>
</reference>
<protein>
    <submittedName>
        <fullName evidence="4">PucR family transcriptional regulator</fullName>
    </submittedName>
</protein>
<dbReference type="InterPro" id="IPR025736">
    <property type="entry name" value="PucR_C-HTH_dom"/>
</dbReference>
<dbReference type="Pfam" id="PF17853">
    <property type="entry name" value="GGDEF_2"/>
    <property type="match status" value="1"/>
</dbReference>
<dbReference type="Proteomes" id="UP001589647">
    <property type="component" value="Unassembled WGS sequence"/>
</dbReference>
<evidence type="ECO:0000259" key="2">
    <source>
        <dbReference type="Pfam" id="PF13556"/>
    </source>
</evidence>
<evidence type="ECO:0000313" key="5">
    <source>
        <dbReference type="Proteomes" id="UP001589647"/>
    </source>
</evidence>
<comment type="caution">
    <text evidence="4">The sequence shown here is derived from an EMBL/GenBank/DDBJ whole genome shotgun (WGS) entry which is preliminary data.</text>
</comment>
<proteinExistence type="inferred from homology"/>
<dbReference type="Pfam" id="PF13556">
    <property type="entry name" value="HTH_30"/>
    <property type="match status" value="1"/>
</dbReference>
<dbReference type="PANTHER" id="PTHR33744:SF17">
    <property type="entry name" value="CONSERVED PROTEIN"/>
    <property type="match status" value="1"/>
</dbReference>
<sequence>MVDGPSITLARILEDAGHTLLRPAFDGQDLDRIVDGLVIFDPADQVAWSRRPLVLAVGVQAGEQLTALSERVARQGGALIVHESAVASLTGPRTAVPVLALGNENSWIQLAATLAPLMNGSSGPALAAPLGGVPTGDLFALANAIAEILDAPVTVEDRDSRVLAFSIRQEEADPSRIGAILNRQVTPWATQDLTERGIFRQLYRTQEPLFVDPPESGYGGFTMPRVVLGIRADDEILGSVWAAVPGPLSDERMQAFRELQGTVAVHLLSHRANANVERRMRSDLTAQVLAGGPEAEEVAARLGLPHRPMLVLAVALPDGEDEPARLRGDRAAELLRIGDAFDMHLGTVQPGASAALVGDVVYGIVPLPPAADPHSDRGQRMAKDFLARVGRRSAAVIGVSAVAPDAYALPRAREEADRALRLARSAQQGDRVCSTVEHAYELLMMEMSDLVSARGMGLSGPLARLVEQDERHGYLVPTLRAWLDHFGDNIAASASLHVHPNTFRYRLKRVAEVSGISLDNHDERLSLMLQFRLFMRS</sequence>
<dbReference type="Gene3D" id="1.10.10.2840">
    <property type="entry name" value="PucR C-terminal helix-turn-helix domain"/>
    <property type="match status" value="1"/>
</dbReference>
<gene>
    <name evidence="4" type="ORF">ACFFV7_53795</name>
</gene>
<feature type="domain" description="PucR C-terminal helix-turn-helix" evidence="2">
    <location>
        <begin position="475"/>
        <end position="532"/>
    </location>
</feature>
<keyword evidence="5" id="KW-1185">Reference proteome</keyword>
<dbReference type="PANTHER" id="PTHR33744">
    <property type="entry name" value="CARBOHYDRATE DIACID REGULATOR"/>
    <property type="match status" value="1"/>
</dbReference>
<name>A0ABV5IZY8_9ACTN</name>
<dbReference type="InterPro" id="IPR051448">
    <property type="entry name" value="CdaR-like_regulators"/>
</dbReference>
<dbReference type="InterPro" id="IPR042070">
    <property type="entry name" value="PucR_C-HTH_sf"/>
</dbReference>
<feature type="domain" description="CdaR GGDEF-like" evidence="3">
    <location>
        <begin position="293"/>
        <end position="422"/>
    </location>
</feature>
<dbReference type="InterPro" id="IPR041522">
    <property type="entry name" value="CdaR_GGDEF"/>
</dbReference>
<dbReference type="EMBL" id="JBHMEI010000112">
    <property type="protein sequence ID" value="MFB9210143.1"/>
    <property type="molecule type" value="Genomic_DNA"/>
</dbReference>
<accession>A0ABV5IZY8</accession>